<dbReference type="InterPro" id="IPR050465">
    <property type="entry name" value="UPF0194_transport"/>
</dbReference>
<protein>
    <submittedName>
        <fullName evidence="4">Putative multidrug resistance protein EmrK</fullName>
    </submittedName>
</protein>
<dbReference type="Gene3D" id="2.40.30.170">
    <property type="match status" value="1"/>
</dbReference>
<dbReference type="EMBL" id="CP018632">
    <property type="protein sequence ID" value="ASJ72659.1"/>
    <property type="molecule type" value="Genomic_DNA"/>
</dbReference>
<evidence type="ECO:0000256" key="1">
    <source>
        <dbReference type="ARBA" id="ARBA00004196"/>
    </source>
</evidence>
<gene>
    <name evidence="4" type="primary">emrK_1</name>
    <name evidence="4" type="ORF">IMCC3135_12855</name>
</gene>
<reference evidence="4 5" key="1">
    <citation type="submission" date="2016-12" db="EMBL/GenBank/DDBJ databases">
        <authorList>
            <person name="Song W.-J."/>
            <person name="Kurnit D.M."/>
        </authorList>
    </citation>
    <scope>NUCLEOTIDE SEQUENCE [LARGE SCALE GENOMIC DNA]</scope>
    <source>
        <strain evidence="4 5">IMCC3135</strain>
    </source>
</reference>
<dbReference type="Proteomes" id="UP000250079">
    <property type="component" value="Chromosome"/>
</dbReference>
<dbReference type="SUPFAM" id="SSF111369">
    <property type="entry name" value="HlyD-like secretion proteins"/>
    <property type="match status" value="2"/>
</dbReference>
<dbReference type="KEGG" id="gai:IMCC3135_12855"/>
<evidence type="ECO:0000313" key="5">
    <source>
        <dbReference type="Proteomes" id="UP000250079"/>
    </source>
</evidence>
<proteinExistence type="predicted"/>
<evidence type="ECO:0000259" key="3">
    <source>
        <dbReference type="Pfam" id="PF25881"/>
    </source>
</evidence>
<comment type="subcellular location">
    <subcellularLocation>
        <location evidence="1">Cell envelope</location>
    </subcellularLocation>
</comment>
<dbReference type="GO" id="GO:0030313">
    <property type="term" value="C:cell envelope"/>
    <property type="evidence" value="ECO:0007669"/>
    <property type="project" value="UniProtKB-SubCell"/>
</dbReference>
<evidence type="ECO:0000313" key="4">
    <source>
        <dbReference type="EMBL" id="ASJ72659.1"/>
    </source>
</evidence>
<evidence type="ECO:0000256" key="2">
    <source>
        <dbReference type="ARBA" id="ARBA00023054"/>
    </source>
</evidence>
<dbReference type="Gene3D" id="1.10.287.470">
    <property type="entry name" value="Helix hairpin bin"/>
    <property type="match status" value="2"/>
</dbReference>
<dbReference type="InterPro" id="IPR059052">
    <property type="entry name" value="HH_YbhG-like"/>
</dbReference>
<sequence>MALKSKLLAGTIFLLVSLAFLFWIRPWSSNAAIETPLYGNVDVRELQLAFRTSGRLQSMNVEEGDLVATGDSLASLDSGPAEGNVKIADAELAHAEAQLASIRAGSRPQEIAQARAAVRDAQAAFDDAQRGAERQAQLLRTQSTSRTLLESAQTLRESAAARLVSAEEALALAAAGARPQDIKAAEALVAVVQAQRDQAARTLADTVLTAPTAGIISTRIYEPGSMLAIGQSVYTLALTDQLYVRAYAEEPMLSSIAPGTQVSIHTDNGARYTGQIGFISPSAEFTPKTVQTPELRTSLVYRLRILVKDADQGLRQGMPVTIVLPDVMP</sequence>
<feature type="domain" description="YbhG-like alpha-helical hairpin" evidence="3">
    <location>
        <begin position="76"/>
        <end position="200"/>
    </location>
</feature>
<dbReference type="Gene3D" id="2.40.50.100">
    <property type="match status" value="1"/>
</dbReference>
<dbReference type="Pfam" id="PF25881">
    <property type="entry name" value="HH_YBHG"/>
    <property type="match status" value="1"/>
</dbReference>
<dbReference type="RefSeq" id="WP_088917954.1">
    <property type="nucleotide sequence ID" value="NZ_CP018632.1"/>
</dbReference>
<accession>A0A2Z2NN56</accession>
<dbReference type="AlphaFoldDB" id="A0A2Z2NN56"/>
<dbReference type="PANTHER" id="PTHR32347">
    <property type="entry name" value="EFFLUX SYSTEM COMPONENT YKNX-RELATED"/>
    <property type="match status" value="1"/>
</dbReference>
<organism evidence="4 5">
    <name type="scientific">Granulosicoccus antarcticus IMCC3135</name>
    <dbReference type="NCBI Taxonomy" id="1192854"/>
    <lineage>
        <taxon>Bacteria</taxon>
        <taxon>Pseudomonadati</taxon>
        <taxon>Pseudomonadota</taxon>
        <taxon>Gammaproteobacteria</taxon>
        <taxon>Chromatiales</taxon>
        <taxon>Granulosicoccaceae</taxon>
        <taxon>Granulosicoccus</taxon>
    </lineage>
</organism>
<name>A0A2Z2NN56_9GAMM</name>
<keyword evidence="2" id="KW-0175">Coiled coil</keyword>
<keyword evidence="5" id="KW-1185">Reference proteome</keyword>
<dbReference type="PANTHER" id="PTHR32347:SF29">
    <property type="entry name" value="UPF0194 MEMBRANE PROTEIN YBHG"/>
    <property type="match status" value="1"/>
</dbReference>
<dbReference type="OrthoDB" id="9813967at2"/>